<dbReference type="NCBIfam" id="TIGR00254">
    <property type="entry name" value="GGDEF"/>
    <property type="match status" value="1"/>
</dbReference>
<dbReference type="SMART" id="SM00267">
    <property type="entry name" value="GGDEF"/>
    <property type="match status" value="1"/>
</dbReference>
<dbReference type="Pfam" id="PF00990">
    <property type="entry name" value="GGDEF"/>
    <property type="match status" value="1"/>
</dbReference>
<dbReference type="InterPro" id="IPR000160">
    <property type="entry name" value="GGDEF_dom"/>
</dbReference>
<evidence type="ECO:0000313" key="3">
    <source>
        <dbReference type="Proteomes" id="UP001499854"/>
    </source>
</evidence>
<reference evidence="2 3" key="1">
    <citation type="journal article" date="2019" name="Int. J. Syst. Evol. Microbiol.">
        <title>The Global Catalogue of Microorganisms (GCM) 10K type strain sequencing project: providing services to taxonomists for standard genome sequencing and annotation.</title>
        <authorList>
            <consortium name="The Broad Institute Genomics Platform"/>
            <consortium name="The Broad Institute Genome Sequencing Center for Infectious Disease"/>
            <person name="Wu L."/>
            <person name="Ma J."/>
        </authorList>
    </citation>
    <scope>NUCLEOTIDE SEQUENCE [LARGE SCALE GENOMIC DNA]</scope>
    <source>
        <strain evidence="2 3">JCM 16013</strain>
    </source>
</reference>
<dbReference type="Proteomes" id="UP001499854">
    <property type="component" value="Unassembled WGS sequence"/>
</dbReference>
<organism evidence="2 3">
    <name type="scientific">Catenulispora subtropica</name>
    <dbReference type="NCBI Taxonomy" id="450798"/>
    <lineage>
        <taxon>Bacteria</taxon>
        <taxon>Bacillati</taxon>
        <taxon>Actinomycetota</taxon>
        <taxon>Actinomycetes</taxon>
        <taxon>Catenulisporales</taxon>
        <taxon>Catenulisporaceae</taxon>
        <taxon>Catenulispora</taxon>
    </lineage>
</organism>
<comment type="caution">
    <text evidence="2">The sequence shown here is derived from an EMBL/GenBank/DDBJ whole genome shotgun (WGS) entry which is preliminary data.</text>
</comment>
<dbReference type="InterPro" id="IPR043128">
    <property type="entry name" value="Rev_trsase/Diguanyl_cyclase"/>
</dbReference>
<dbReference type="EMBL" id="BAAAQM010000001">
    <property type="protein sequence ID" value="GAA1951947.1"/>
    <property type="molecule type" value="Genomic_DNA"/>
</dbReference>
<dbReference type="PROSITE" id="PS50887">
    <property type="entry name" value="GGDEF"/>
    <property type="match status" value="1"/>
</dbReference>
<dbReference type="Gene3D" id="3.30.70.270">
    <property type="match status" value="1"/>
</dbReference>
<dbReference type="InterPro" id="IPR029787">
    <property type="entry name" value="Nucleotide_cyclase"/>
</dbReference>
<gene>
    <name evidence="2" type="ORF">GCM10009838_03830</name>
</gene>
<evidence type="ECO:0000313" key="2">
    <source>
        <dbReference type="EMBL" id="GAA1951947.1"/>
    </source>
</evidence>
<evidence type="ECO:0000259" key="1">
    <source>
        <dbReference type="PROSITE" id="PS50887"/>
    </source>
</evidence>
<feature type="domain" description="GGDEF" evidence="1">
    <location>
        <begin position="91"/>
        <end position="228"/>
    </location>
</feature>
<dbReference type="PANTHER" id="PTHR45138:SF9">
    <property type="entry name" value="DIGUANYLATE CYCLASE DGCM-RELATED"/>
    <property type="match status" value="1"/>
</dbReference>
<dbReference type="RefSeq" id="WP_344655111.1">
    <property type="nucleotide sequence ID" value="NZ_BAAAQM010000001.1"/>
</dbReference>
<name>A0ABN2QHI1_9ACTN</name>
<dbReference type="PANTHER" id="PTHR45138">
    <property type="entry name" value="REGULATORY COMPONENTS OF SENSORY TRANSDUCTION SYSTEM"/>
    <property type="match status" value="1"/>
</dbReference>
<dbReference type="SUPFAM" id="SSF55073">
    <property type="entry name" value="Nucleotide cyclase"/>
    <property type="match status" value="1"/>
</dbReference>
<protein>
    <recommendedName>
        <fullName evidence="1">GGDEF domain-containing protein</fullName>
    </recommendedName>
</protein>
<proteinExistence type="predicted"/>
<dbReference type="CDD" id="cd01949">
    <property type="entry name" value="GGDEF"/>
    <property type="match status" value="1"/>
</dbReference>
<dbReference type="InterPro" id="IPR050469">
    <property type="entry name" value="Diguanylate_Cyclase"/>
</dbReference>
<accession>A0ABN2QHI1</accession>
<keyword evidence="3" id="KW-1185">Reference proteome</keyword>
<sequence length="228" mass="24609">MTLTAAALVFLAVACAFLGGMTLALRQKLDRLQESTRAALAEAADEVVGLEQGREDLERLSAIDPLTGVWNYRHLQGTLSRELEAARTTGTGGALLMIDVDDFRRVNAAYGHQRGSAVLRELAQRLALEVRTADTFARYGGEEFVLILPGTNAETATKVAERLCYAVRKIAFDAGPDSDPAQGALQLTISIGGVTYPDHGTHATTLLRQADEQLMAAKRDSHGSWRIS</sequence>